<gene>
    <name evidence="4" type="ORF">OKIOD_LOCUS7018</name>
</gene>
<organism evidence="4 5">
    <name type="scientific">Oikopleura dioica</name>
    <name type="common">Tunicate</name>
    <dbReference type="NCBI Taxonomy" id="34765"/>
    <lineage>
        <taxon>Eukaryota</taxon>
        <taxon>Metazoa</taxon>
        <taxon>Chordata</taxon>
        <taxon>Tunicata</taxon>
        <taxon>Appendicularia</taxon>
        <taxon>Copelata</taxon>
        <taxon>Oikopleuridae</taxon>
        <taxon>Oikopleura</taxon>
    </lineage>
</organism>
<dbReference type="HAMAP" id="MF_03057">
    <property type="entry name" value="SDHAF2"/>
    <property type="match status" value="1"/>
</dbReference>
<sequence length="127" mass="15333">MREENEELKRKRLFWQSRKRGITENDLLLGTFADQYLADFTMDQMLAYDRIINSTVYDPTVTEWDLYYWFVEERPYPEDLIKDSELTAAYAHEEIPGVRDMMQMIIEHSKNKKRDIIVQPKFNKAFV</sequence>
<evidence type="ECO:0000313" key="4">
    <source>
        <dbReference type="EMBL" id="CAG5098206.1"/>
    </source>
</evidence>
<reference evidence="4 5" key="1">
    <citation type="submission" date="2021-04" db="EMBL/GenBank/DDBJ databases">
        <authorList>
            <person name="Bliznina A."/>
        </authorList>
    </citation>
    <scope>NUCLEOTIDE SEQUENCE [LARGE SCALE GENOMIC DNA]</scope>
</reference>
<evidence type="ECO:0000256" key="1">
    <source>
        <dbReference type="ARBA" id="ARBA00023128"/>
    </source>
</evidence>
<dbReference type="SUPFAM" id="SSF109910">
    <property type="entry name" value="YgfY-like"/>
    <property type="match status" value="1"/>
</dbReference>
<dbReference type="EMBL" id="OU015569">
    <property type="protein sequence ID" value="CAG5098206.1"/>
    <property type="molecule type" value="Genomic_DNA"/>
</dbReference>
<evidence type="ECO:0000313" key="5">
    <source>
        <dbReference type="Proteomes" id="UP001158576"/>
    </source>
</evidence>
<comment type="subunit">
    <text evidence="3">Interacts with the flavoprotein subunit within the SDH catalytic dimer.</text>
</comment>
<evidence type="ECO:0000256" key="2">
    <source>
        <dbReference type="ARBA" id="ARBA00023186"/>
    </source>
</evidence>
<dbReference type="Proteomes" id="UP001158576">
    <property type="component" value="Chromosome XSR"/>
</dbReference>
<comment type="similarity">
    <text evidence="3">Belongs to the SDHAF2 family.</text>
</comment>
<dbReference type="Gene3D" id="1.10.150.250">
    <property type="entry name" value="Flavinator of succinate dehydrogenase"/>
    <property type="match status" value="1"/>
</dbReference>
<keyword evidence="5" id="KW-1185">Reference proteome</keyword>
<dbReference type="PANTHER" id="PTHR12469">
    <property type="entry name" value="PROTEIN EMI5 HOMOLOG, MITOCHONDRIAL"/>
    <property type="match status" value="1"/>
</dbReference>
<keyword evidence="1 3" id="KW-0496">Mitochondrion</keyword>
<dbReference type="InterPro" id="IPR028882">
    <property type="entry name" value="SDHAF2"/>
</dbReference>
<dbReference type="PANTHER" id="PTHR12469:SF2">
    <property type="entry name" value="SUCCINATE DEHYDROGENASE ASSEMBLY FACTOR 2, MITOCHONDRIAL"/>
    <property type="match status" value="1"/>
</dbReference>
<keyword evidence="2 3" id="KW-0143">Chaperone</keyword>
<dbReference type="Pfam" id="PF03937">
    <property type="entry name" value="Sdh5"/>
    <property type="match status" value="1"/>
</dbReference>
<protein>
    <recommendedName>
        <fullName evidence="3">Succinate dehydrogenase assembly factor 2, mitochondrial</fullName>
        <shortName evidence="3">SDH assembly factor 2</shortName>
        <shortName evidence="3">SDHAF2</shortName>
    </recommendedName>
</protein>
<evidence type="ECO:0000256" key="3">
    <source>
        <dbReference type="HAMAP-Rule" id="MF_03057"/>
    </source>
</evidence>
<dbReference type="InterPro" id="IPR005631">
    <property type="entry name" value="SDH"/>
</dbReference>
<comment type="subcellular location">
    <subcellularLocation>
        <location evidence="3">Mitochondrion matrix</location>
    </subcellularLocation>
</comment>
<comment type="function">
    <text evidence="3">Plays an essential role in the assembly of succinate dehydrogenase (SDH), an enzyme complex (also referred to as respiratory complex II) that is a component of both the tricarboxylic acid (TCA) cycle and the mitochondrial electron transport chain, and which couples the oxidation of succinate to fumarate with the reduction of ubiquinone (coenzyme Q) to ubiquinol. Required for flavinylation (covalent attachment of FAD) of the flavoprotein subunit of the SDH catalytic dimer.</text>
</comment>
<dbReference type="InterPro" id="IPR036714">
    <property type="entry name" value="SDH_sf"/>
</dbReference>
<accession>A0ABN7SI32</accession>
<name>A0ABN7SI32_OIKDI</name>
<proteinExistence type="inferred from homology"/>